<gene>
    <name evidence="18" type="ORF">HNQ77_004024</name>
</gene>
<keyword evidence="8" id="KW-0378">Hydrolase</keyword>
<keyword evidence="4" id="KW-0997">Cell inner membrane</keyword>
<keyword evidence="6" id="KW-0645">Protease</keyword>
<dbReference type="GO" id="GO:0008360">
    <property type="term" value="P:regulation of cell shape"/>
    <property type="evidence" value="ECO:0007669"/>
    <property type="project" value="UniProtKB-KW"/>
</dbReference>
<organism evidence="18 19">
    <name type="scientific">Silvibacterium bohemicum</name>
    <dbReference type="NCBI Taxonomy" id="1577686"/>
    <lineage>
        <taxon>Bacteria</taxon>
        <taxon>Pseudomonadati</taxon>
        <taxon>Acidobacteriota</taxon>
        <taxon>Terriglobia</taxon>
        <taxon>Terriglobales</taxon>
        <taxon>Acidobacteriaceae</taxon>
        <taxon>Silvibacterium</taxon>
    </lineage>
</organism>
<dbReference type="Proteomes" id="UP000538666">
    <property type="component" value="Unassembled WGS sequence"/>
</dbReference>
<dbReference type="GO" id="GO:0009252">
    <property type="term" value="P:peptidoglycan biosynthetic process"/>
    <property type="evidence" value="ECO:0007669"/>
    <property type="project" value="UniProtKB-KW"/>
</dbReference>
<evidence type="ECO:0000313" key="18">
    <source>
        <dbReference type="EMBL" id="MBB6146054.1"/>
    </source>
</evidence>
<comment type="subcellular location">
    <subcellularLocation>
        <location evidence="2">Cell membrane</location>
    </subcellularLocation>
    <subcellularLocation>
        <location evidence="1">Membrane</location>
        <topology evidence="1">Single-pass membrane protein</topology>
    </subcellularLocation>
</comment>
<keyword evidence="10" id="KW-0573">Peptidoglycan synthesis</keyword>
<evidence type="ECO:0000256" key="7">
    <source>
        <dbReference type="ARBA" id="ARBA00022692"/>
    </source>
</evidence>
<evidence type="ECO:0000256" key="11">
    <source>
        <dbReference type="ARBA" id="ARBA00022989"/>
    </source>
</evidence>
<dbReference type="OrthoDB" id="9804124at2"/>
<sequence>MNLWGRFAKKSSAQDASDLLTREGDLPAIKLTIFQYVIVAVMAVLIFGLWRLQVVNAESWRALAEANRIRKVPILAPRGQLFDRDGRLLVDNYPSVSCFLVREQGHNLEPDLPLIARGLHMTVDQIHAILKKYRTAPKYQPLPLKQDITPDEQEFIEAHRDEMPELETVDEQRRLYPKDGFAANLIGYVGEVSEEMLNDPRYEYYEPGDVVGKSGVEEAYDALLRGQDGSRDVLVDSHGREVGKLGTERSKPGQNLRLTIDMDIQRAAENALGDREGAIVAMDPHTGEILAMVSRPTFDPNAFAVKIGRDEWNKLITDPDHPLLNKAIQAQSPPGSTFKVIMSVAGLQEGVAQNFKVNCQGGATLYGHFYACDKHHGEVDIEHALPWSCDTFYYMLAARLGIDTVAKYAHALGMGQKTGIDLPDEIAGVMPSTEWAMKQYHRKWYAGETVSVGIGQGAVAATPIQLARALGGIASGGVLKRPHVVFPDELPAEYRSAMRDSFSGSGDATIPINPDNWEIITDGMAETTTSGTAFASHLEGIDFAGKTGTAQVVNHSAGVKSVSSIKSERANAWFVGMAPRRNPDIVVAVFWQHGGWGAGSAHLVAKVIEAYVDKQRRLNNNLVAEKPQPVEVGAVWSQPNDSKGLGGKPIDPRAPKGDPAATAFAGHFFLPPPAKAKNENAKADALATVVH</sequence>
<evidence type="ECO:0000256" key="4">
    <source>
        <dbReference type="ARBA" id="ARBA00022519"/>
    </source>
</evidence>
<evidence type="ECO:0000256" key="13">
    <source>
        <dbReference type="ARBA" id="ARBA00023316"/>
    </source>
</evidence>
<keyword evidence="3" id="KW-1003">Cell membrane</keyword>
<dbReference type="InterPro" id="IPR001460">
    <property type="entry name" value="PCN-bd_Tpept"/>
</dbReference>
<evidence type="ECO:0000256" key="9">
    <source>
        <dbReference type="ARBA" id="ARBA00022960"/>
    </source>
</evidence>
<dbReference type="InterPro" id="IPR012338">
    <property type="entry name" value="Beta-lactam/transpept-like"/>
</dbReference>
<dbReference type="InterPro" id="IPR005311">
    <property type="entry name" value="PBP_dimer"/>
</dbReference>
<evidence type="ECO:0000256" key="5">
    <source>
        <dbReference type="ARBA" id="ARBA00022645"/>
    </source>
</evidence>
<dbReference type="Pfam" id="PF03717">
    <property type="entry name" value="PBP_dimer"/>
    <property type="match status" value="1"/>
</dbReference>
<keyword evidence="13" id="KW-0961">Cell wall biogenesis/degradation</keyword>
<dbReference type="GO" id="GO:0008658">
    <property type="term" value="F:penicillin binding"/>
    <property type="evidence" value="ECO:0007669"/>
    <property type="project" value="InterPro"/>
</dbReference>
<dbReference type="Gene3D" id="3.90.1310.10">
    <property type="entry name" value="Penicillin-binding protein 2a (Domain 2)"/>
    <property type="match status" value="1"/>
</dbReference>
<dbReference type="InterPro" id="IPR050515">
    <property type="entry name" value="Beta-lactam/transpept"/>
</dbReference>
<dbReference type="InterPro" id="IPR017790">
    <property type="entry name" value="Penicillin-binding_protein_2"/>
</dbReference>
<evidence type="ECO:0000256" key="3">
    <source>
        <dbReference type="ARBA" id="ARBA00022475"/>
    </source>
</evidence>
<evidence type="ECO:0000256" key="2">
    <source>
        <dbReference type="ARBA" id="ARBA00004236"/>
    </source>
</evidence>
<proteinExistence type="predicted"/>
<comment type="caution">
    <text evidence="18">The sequence shown here is derived from an EMBL/GenBank/DDBJ whole genome shotgun (WGS) entry which is preliminary data.</text>
</comment>
<evidence type="ECO:0000313" key="19">
    <source>
        <dbReference type="Proteomes" id="UP000538666"/>
    </source>
</evidence>
<evidence type="ECO:0000259" key="16">
    <source>
        <dbReference type="Pfam" id="PF00905"/>
    </source>
</evidence>
<dbReference type="PANTHER" id="PTHR30627:SF2">
    <property type="entry name" value="PEPTIDOGLYCAN D,D-TRANSPEPTIDASE MRDA"/>
    <property type="match status" value="1"/>
</dbReference>
<dbReference type="SUPFAM" id="SSF56519">
    <property type="entry name" value="Penicillin binding protein dimerisation domain"/>
    <property type="match status" value="1"/>
</dbReference>
<dbReference type="InterPro" id="IPR036138">
    <property type="entry name" value="PBP_dimer_sf"/>
</dbReference>
<evidence type="ECO:0000256" key="10">
    <source>
        <dbReference type="ARBA" id="ARBA00022984"/>
    </source>
</evidence>
<dbReference type="GO" id="GO:0006508">
    <property type="term" value="P:proteolysis"/>
    <property type="evidence" value="ECO:0007669"/>
    <property type="project" value="UniProtKB-KW"/>
</dbReference>
<evidence type="ECO:0000256" key="6">
    <source>
        <dbReference type="ARBA" id="ARBA00022670"/>
    </source>
</evidence>
<evidence type="ECO:0000256" key="12">
    <source>
        <dbReference type="ARBA" id="ARBA00023136"/>
    </source>
</evidence>
<dbReference type="AlphaFoldDB" id="A0A841K706"/>
<keyword evidence="5" id="KW-0121">Carboxypeptidase</keyword>
<name>A0A841K706_9BACT</name>
<dbReference type="SUPFAM" id="SSF56601">
    <property type="entry name" value="beta-lactamase/transpeptidase-like"/>
    <property type="match status" value="1"/>
</dbReference>
<dbReference type="GO" id="GO:0005886">
    <property type="term" value="C:plasma membrane"/>
    <property type="evidence" value="ECO:0007669"/>
    <property type="project" value="UniProtKB-SubCell"/>
</dbReference>
<keyword evidence="11 15" id="KW-1133">Transmembrane helix</keyword>
<keyword evidence="19" id="KW-1185">Reference proteome</keyword>
<dbReference type="EMBL" id="JACHEK010000008">
    <property type="protein sequence ID" value="MBB6146054.1"/>
    <property type="molecule type" value="Genomic_DNA"/>
</dbReference>
<feature type="domain" description="Penicillin-binding protein transpeptidase" evidence="16">
    <location>
        <begin position="277"/>
        <end position="605"/>
    </location>
</feature>
<dbReference type="Gene3D" id="3.40.710.10">
    <property type="entry name" value="DD-peptidase/beta-lactamase superfamily"/>
    <property type="match status" value="1"/>
</dbReference>
<dbReference type="GO" id="GO:0071972">
    <property type="term" value="F:peptidoglycan L,D-transpeptidase activity"/>
    <property type="evidence" value="ECO:0007669"/>
    <property type="project" value="TreeGrafter"/>
</dbReference>
<protein>
    <submittedName>
        <fullName evidence="18">Penicillin-binding protein 2</fullName>
    </submittedName>
</protein>
<dbReference type="Pfam" id="PF00905">
    <property type="entry name" value="Transpeptidase"/>
    <property type="match status" value="1"/>
</dbReference>
<evidence type="ECO:0000259" key="17">
    <source>
        <dbReference type="Pfam" id="PF03717"/>
    </source>
</evidence>
<accession>A0A841K706</accession>
<feature type="domain" description="Penicillin-binding protein dimerisation" evidence="17">
    <location>
        <begin position="74"/>
        <end position="244"/>
    </location>
</feature>
<dbReference type="GO" id="GO:0071555">
    <property type="term" value="P:cell wall organization"/>
    <property type="evidence" value="ECO:0007669"/>
    <property type="project" value="UniProtKB-KW"/>
</dbReference>
<feature type="region of interest" description="Disordered" evidence="14">
    <location>
        <begin position="634"/>
        <end position="662"/>
    </location>
</feature>
<dbReference type="GO" id="GO:0009002">
    <property type="term" value="F:serine-type D-Ala-D-Ala carboxypeptidase activity"/>
    <property type="evidence" value="ECO:0007669"/>
    <property type="project" value="InterPro"/>
</dbReference>
<dbReference type="NCBIfam" id="TIGR03423">
    <property type="entry name" value="pbp2_mrdA"/>
    <property type="match status" value="1"/>
</dbReference>
<keyword evidence="9" id="KW-0133">Cell shape</keyword>
<evidence type="ECO:0000256" key="14">
    <source>
        <dbReference type="SAM" id="MobiDB-lite"/>
    </source>
</evidence>
<dbReference type="RefSeq" id="WP_082125727.1">
    <property type="nucleotide sequence ID" value="NZ_JACHEK010000008.1"/>
</dbReference>
<feature type="transmembrane region" description="Helical" evidence="15">
    <location>
        <begin position="33"/>
        <end position="52"/>
    </location>
</feature>
<keyword evidence="7 15" id="KW-0812">Transmembrane</keyword>
<dbReference type="Gene3D" id="3.30.1390.30">
    <property type="entry name" value="Penicillin-binding protein 2a, domain 3"/>
    <property type="match status" value="1"/>
</dbReference>
<dbReference type="PANTHER" id="PTHR30627">
    <property type="entry name" value="PEPTIDOGLYCAN D,D-TRANSPEPTIDASE"/>
    <property type="match status" value="1"/>
</dbReference>
<keyword evidence="12 15" id="KW-0472">Membrane</keyword>
<evidence type="ECO:0000256" key="8">
    <source>
        <dbReference type="ARBA" id="ARBA00022801"/>
    </source>
</evidence>
<reference evidence="18 19" key="1">
    <citation type="submission" date="2020-08" db="EMBL/GenBank/DDBJ databases">
        <title>Genomic Encyclopedia of Type Strains, Phase IV (KMG-IV): sequencing the most valuable type-strain genomes for metagenomic binning, comparative biology and taxonomic classification.</title>
        <authorList>
            <person name="Goeker M."/>
        </authorList>
    </citation>
    <scope>NUCLEOTIDE SEQUENCE [LARGE SCALE GENOMIC DNA]</scope>
    <source>
        <strain evidence="18 19">DSM 103733</strain>
    </source>
</reference>
<evidence type="ECO:0000256" key="15">
    <source>
        <dbReference type="SAM" id="Phobius"/>
    </source>
</evidence>
<evidence type="ECO:0000256" key="1">
    <source>
        <dbReference type="ARBA" id="ARBA00004167"/>
    </source>
</evidence>